<accession>A0A0M8MWL0</accession>
<evidence type="ECO:0000259" key="10">
    <source>
        <dbReference type="PROSITE" id="PS51296"/>
    </source>
</evidence>
<dbReference type="GO" id="GO:0046872">
    <property type="term" value="F:metal ion binding"/>
    <property type="evidence" value="ECO:0007669"/>
    <property type="project" value="UniProtKB-KW"/>
</dbReference>
<dbReference type="PANTHER" id="PTHR43557:SF2">
    <property type="entry name" value="RIESKE DOMAIN-CONTAINING PROTEIN-RELATED"/>
    <property type="match status" value="1"/>
</dbReference>
<dbReference type="GO" id="GO:0051537">
    <property type="term" value="F:2 iron, 2 sulfur cluster binding"/>
    <property type="evidence" value="ECO:0007669"/>
    <property type="project" value="UniProtKB-KW"/>
</dbReference>
<dbReference type="Gene3D" id="3.30.390.30">
    <property type="match status" value="1"/>
</dbReference>
<evidence type="ECO:0000256" key="2">
    <source>
        <dbReference type="ARBA" id="ARBA00006442"/>
    </source>
</evidence>
<dbReference type="OrthoDB" id="6029at2759"/>
<feature type="domain" description="Rieske" evidence="10">
    <location>
        <begin position="12"/>
        <end position="113"/>
    </location>
</feature>
<dbReference type="InterPro" id="IPR017941">
    <property type="entry name" value="Rieske_2Fe-2S"/>
</dbReference>
<dbReference type="AlphaFoldDB" id="A0A0M8MWL0"/>
<evidence type="ECO:0000256" key="7">
    <source>
        <dbReference type="ARBA" id="ARBA00023002"/>
    </source>
</evidence>
<evidence type="ECO:0000256" key="9">
    <source>
        <dbReference type="ARBA" id="ARBA00023014"/>
    </source>
</evidence>
<dbReference type="InterPro" id="IPR016156">
    <property type="entry name" value="FAD/NAD-linked_Rdtase_dimer_sf"/>
</dbReference>
<dbReference type="RefSeq" id="XP_017992862.1">
    <property type="nucleotide sequence ID" value="XM_018136794.1"/>
</dbReference>
<dbReference type="InterPro" id="IPR050446">
    <property type="entry name" value="FAD-oxidoreductase/Apoptosis"/>
</dbReference>
<dbReference type="Gene3D" id="3.50.50.60">
    <property type="entry name" value="FAD/NAD(P)-binding domain"/>
    <property type="match status" value="2"/>
</dbReference>
<comment type="similarity">
    <text evidence="2">Belongs to the FAD-dependent oxidoreductase family.</text>
</comment>
<proteinExistence type="inferred from homology"/>
<dbReference type="PRINTS" id="PR00411">
    <property type="entry name" value="PNDRDTASEI"/>
</dbReference>
<keyword evidence="4" id="KW-0001">2Fe-2S</keyword>
<sequence length="559" mass="60466">MSTSNGKAKERVFAGLVADMPIGSMREVPLQSDIDPPVNALVSNVHGTYYATTSKCTHYGLPLVKGVLTDDGRVYCPFHGACFKVTTGDIEDAPALAPLKTIEVEVSGEEVYLLVDYEELKKPAWTACKKDKNAATSGPTTVFVGGGAVTLHAVQEMRRSGYQGKIIVLTAESYPTIDRTKLSKATAPSLDSVLVRDEVFWRETLDVDLRLSSPVFMIDTKMKRLHVHGGNTVLYDYLVLGTGSVPRRLPVPGADAKGVYVLRTYQDAEAISEALHKRPSPKLVVIGTGFIGLEMGIALSKRAEVTLIGQTHVPLEGPLGRQVGGGLQTAIMNERNLRFLNAVDVVSIDTDLNGHVRGVTVQPRARGSPQLQLHADLVLMSTGARPATDFLKNSPSFPALRPDGSVEVDSALRVAGLKDVYAGGDIAAYPNEQSQHHVRIEHWNVASNHGRQIGRTIASGKIRTYTHIPVFWSGLTSPLRYAGTGVGYTQVYVDGEPDEAEFIAYYAKDDRVIGVASMWKDPMLVQALSLMRAGKMPKLSVLAAGLDIMTLNTAPARKL</sequence>
<keyword evidence="5" id="KW-0479">Metal-binding</keyword>
<dbReference type="SUPFAM" id="SSF50022">
    <property type="entry name" value="ISP domain"/>
    <property type="match status" value="1"/>
</dbReference>
<dbReference type="PANTHER" id="PTHR43557">
    <property type="entry name" value="APOPTOSIS-INDUCING FACTOR 1"/>
    <property type="match status" value="1"/>
</dbReference>
<dbReference type="Pfam" id="PF00355">
    <property type="entry name" value="Rieske"/>
    <property type="match status" value="1"/>
</dbReference>
<dbReference type="InterPro" id="IPR023753">
    <property type="entry name" value="FAD/NAD-binding_dom"/>
</dbReference>
<dbReference type="GeneID" id="28728669"/>
<dbReference type="InterPro" id="IPR036188">
    <property type="entry name" value="FAD/NAD-bd_sf"/>
</dbReference>
<evidence type="ECO:0000256" key="5">
    <source>
        <dbReference type="ARBA" id="ARBA00022723"/>
    </source>
</evidence>
<keyword evidence="6" id="KW-0274">FAD</keyword>
<evidence type="ECO:0000256" key="6">
    <source>
        <dbReference type="ARBA" id="ARBA00022827"/>
    </source>
</evidence>
<evidence type="ECO:0000256" key="4">
    <source>
        <dbReference type="ARBA" id="ARBA00022714"/>
    </source>
</evidence>
<dbReference type="PROSITE" id="PS51296">
    <property type="entry name" value="RIESKE"/>
    <property type="match status" value="1"/>
</dbReference>
<protein>
    <submittedName>
        <fullName evidence="11">Monodehydroascorbate ferredoxin reductase</fullName>
    </submittedName>
</protein>
<dbReference type="PRINTS" id="PR00368">
    <property type="entry name" value="FADPNR"/>
</dbReference>
<dbReference type="Proteomes" id="UP000037751">
    <property type="component" value="Unassembled WGS sequence"/>
</dbReference>
<dbReference type="GO" id="GO:0016651">
    <property type="term" value="F:oxidoreductase activity, acting on NAD(P)H"/>
    <property type="evidence" value="ECO:0007669"/>
    <property type="project" value="TreeGrafter"/>
</dbReference>
<dbReference type="VEuPathDB" id="FungiDB:Malapachy_2302"/>
<evidence type="ECO:0000256" key="8">
    <source>
        <dbReference type="ARBA" id="ARBA00023004"/>
    </source>
</evidence>
<dbReference type="Gene3D" id="2.102.10.10">
    <property type="entry name" value="Rieske [2Fe-2S] iron-sulphur domain"/>
    <property type="match status" value="1"/>
</dbReference>
<dbReference type="GO" id="GO:0005737">
    <property type="term" value="C:cytoplasm"/>
    <property type="evidence" value="ECO:0007669"/>
    <property type="project" value="TreeGrafter"/>
</dbReference>
<comment type="cofactor">
    <cofactor evidence="1">
        <name>FAD</name>
        <dbReference type="ChEBI" id="CHEBI:57692"/>
    </cofactor>
</comment>
<reference evidence="11 12" key="1">
    <citation type="submission" date="2015-07" db="EMBL/GenBank/DDBJ databases">
        <title>Draft Genome Sequence of Malassezia furfur CBS1878 and Malassezia pachydermatis CBS1879.</title>
        <authorList>
            <person name="Triana S."/>
            <person name="Ohm R."/>
            <person name="Gonzalez A."/>
            <person name="DeCock H."/>
            <person name="Restrepo S."/>
            <person name="Celis A."/>
        </authorList>
    </citation>
    <scope>NUCLEOTIDE SEQUENCE [LARGE SCALE GENOMIC DNA]</scope>
    <source>
        <strain evidence="11 12">CBS 1879</strain>
    </source>
</reference>
<dbReference type="STRING" id="77020.A0A0M8MWL0"/>
<dbReference type="InterPro" id="IPR036922">
    <property type="entry name" value="Rieske_2Fe-2S_sf"/>
</dbReference>
<dbReference type="Pfam" id="PF07992">
    <property type="entry name" value="Pyr_redox_2"/>
    <property type="match status" value="1"/>
</dbReference>
<keyword evidence="8" id="KW-0408">Iron</keyword>
<gene>
    <name evidence="11" type="ORF">Malapachy_2302</name>
</gene>
<organism evidence="11 12">
    <name type="scientific">Malassezia pachydermatis</name>
    <dbReference type="NCBI Taxonomy" id="77020"/>
    <lineage>
        <taxon>Eukaryota</taxon>
        <taxon>Fungi</taxon>
        <taxon>Dikarya</taxon>
        <taxon>Basidiomycota</taxon>
        <taxon>Ustilaginomycotina</taxon>
        <taxon>Malasseziomycetes</taxon>
        <taxon>Malasseziales</taxon>
        <taxon>Malasseziaceae</taxon>
        <taxon>Malassezia</taxon>
    </lineage>
</organism>
<name>A0A0M8MWL0_9BASI</name>
<evidence type="ECO:0000256" key="1">
    <source>
        <dbReference type="ARBA" id="ARBA00001974"/>
    </source>
</evidence>
<dbReference type="SUPFAM" id="SSF51905">
    <property type="entry name" value="FAD/NAD(P)-binding domain"/>
    <property type="match status" value="1"/>
</dbReference>
<keyword evidence="12" id="KW-1185">Reference proteome</keyword>
<evidence type="ECO:0000313" key="12">
    <source>
        <dbReference type="Proteomes" id="UP000037751"/>
    </source>
</evidence>
<evidence type="ECO:0000256" key="3">
    <source>
        <dbReference type="ARBA" id="ARBA00022630"/>
    </source>
</evidence>
<keyword evidence="7" id="KW-0560">Oxidoreductase</keyword>
<dbReference type="EMBL" id="LGAV01000002">
    <property type="protein sequence ID" value="KOS15230.1"/>
    <property type="molecule type" value="Genomic_DNA"/>
</dbReference>
<keyword evidence="9" id="KW-0411">Iron-sulfur</keyword>
<comment type="caution">
    <text evidence="11">The sequence shown here is derived from an EMBL/GenBank/DDBJ whole genome shotgun (WGS) entry which is preliminary data.</text>
</comment>
<dbReference type="SUPFAM" id="SSF55424">
    <property type="entry name" value="FAD/NAD-linked reductases, dimerisation (C-terminal) domain"/>
    <property type="match status" value="1"/>
</dbReference>
<keyword evidence="3" id="KW-0285">Flavoprotein</keyword>
<evidence type="ECO:0000313" key="11">
    <source>
        <dbReference type="EMBL" id="KOS15230.1"/>
    </source>
</evidence>